<organism evidence="1 2">
    <name type="scientific">Plastorhodobacter daqingensis</name>
    <dbReference type="NCBI Taxonomy" id="1387281"/>
    <lineage>
        <taxon>Bacteria</taxon>
        <taxon>Pseudomonadati</taxon>
        <taxon>Pseudomonadota</taxon>
        <taxon>Alphaproteobacteria</taxon>
        <taxon>Rhodobacterales</taxon>
        <taxon>Paracoccaceae</taxon>
        <taxon>Plastorhodobacter</taxon>
    </lineage>
</organism>
<name>A0ABW2UM99_9RHOB</name>
<comment type="caution">
    <text evidence="1">The sequence shown here is derived from an EMBL/GenBank/DDBJ whole genome shotgun (WGS) entry which is preliminary data.</text>
</comment>
<sequence>MSCLSRAIARNPVLTLPRATDSEGGIRRIGIELELGGLSAAAAAAVAQQTLGGEIDMVSRQEYRLEGSAIGTVKIYLDTAFRDHADSRAGQLGLDLARRVVPVELVTEPLTPQQLARCEDLREALRDAGAIGSRNGPFLGFALHLNPALSGRTAADIVPVACAFALLEDWLRGADPLDVTRRLLPFAHPYPRRFVDVLAATFGIEELEPFWALYLQHNATRNRGLDLLPILTALDPERLTPLRDQLGKITPRPAFHYRVPDSRVDERGWSIGYELGRWAVVERLAGMQPELAALCLDWRDHRAALTTTPRNWRMHTEAFLRHHVMPGLA</sequence>
<dbReference type="InterPro" id="IPR022025">
    <property type="entry name" value="Amidoligase_2"/>
</dbReference>
<reference evidence="2" key="1">
    <citation type="journal article" date="2019" name="Int. J. Syst. Evol. Microbiol.">
        <title>The Global Catalogue of Microorganisms (GCM) 10K type strain sequencing project: providing services to taxonomists for standard genome sequencing and annotation.</title>
        <authorList>
            <consortium name="The Broad Institute Genomics Platform"/>
            <consortium name="The Broad Institute Genome Sequencing Center for Infectious Disease"/>
            <person name="Wu L."/>
            <person name="Ma J."/>
        </authorList>
    </citation>
    <scope>NUCLEOTIDE SEQUENCE [LARGE SCALE GENOMIC DNA]</scope>
    <source>
        <strain evidence="2">CGMCC 1.12750</strain>
    </source>
</reference>
<dbReference type="Pfam" id="PF12224">
    <property type="entry name" value="Amidoligase_2"/>
    <property type="match status" value="1"/>
</dbReference>
<dbReference type="Proteomes" id="UP001596516">
    <property type="component" value="Unassembled WGS sequence"/>
</dbReference>
<accession>A0ABW2UM99</accession>
<evidence type="ECO:0000313" key="2">
    <source>
        <dbReference type="Proteomes" id="UP001596516"/>
    </source>
</evidence>
<proteinExistence type="predicted"/>
<protein>
    <submittedName>
        <fullName evidence="1">Amidoligase family protein</fullName>
    </submittedName>
</protein>
<keyword evidence="2" id="KW-1185">Reference proteome</keyword>
<evidence type="ECO:0000313" key="1">
    <source>
        <dbReference type="EMBL" id="MFC7704695.1"/>
    </source>
</evidence>
<gene>
    <name evidence="1" type="ORF">ACFQXB_10875</name>
</gene>
<dbReference type="RefSeq" id="WP_377403280.1">
    <property type="nucleotide sequence ID" value="NZ_JBHTFQ010000005.1"/>
</dbReference>
<dbReference type="EMBL" id="JBHTFQ010000005">
    <property type="protein sequence ID" value="MFC7704695.1"/>
    <property type="molecule type" value="Genomic_DNA"/>
</dbReference>